<evidence type="ECO:0000313" key="5">
    <source>
        <dbReference type="Proteomes" id="UP001146505"/>
    </source>
</evidence>
<evidence type="ECO:0000256" key="2">
    <source>
        <dbReference type="SAM" id="Phobius"/>
    </source>
</evidence>
<dbReference type="RefSeq" id="WP_269954761.1">
    <property type="nucleotide sequence ID" value="NZ_JAKMUV010000003.1"/>
</dbReference>
<proteinExistence type="predicted"/>
<dbReference type="EMBL" id="JAKMUV010000003">
    <property type="protein sequence ID" value="MCZ9304746.1"/>
    <property type="molecule type" value="Genomic_DNA"/>
</dbReference>
<dbReference type="NCBIfam" id="TIGR03769">
    <property type="entry name" value="P_ac_wall_RPT"/>
    <property type="match status" value="1"/>
</dbReference>
<feature type="transmembrane region" description="Helical" evidence="2">
    <location>
        <begin position="312"/>
        <end position="335"/>
    </location>
</feature>
<gene>
    <name evidence="4" type="ORF">L8U58_04235</name>
</gene>
<sequence length="354" mass="37570">MTKIRKSCLAPTAAVLLAGGAVAAGAPVVGLPGVVAPAQAQAQAQSQGQEDPALKQNVSDKEEHIPAGTKHVFDRGHADLGMRLDGGKLDVQLRDDAQEKPVWRVLDDVVFDVSDKSKQQLPADGGYEFTGAQPGQEVWVLPQTEVQGVPWLGWNTQSPALIAQASRGVTMEYLGHQGPGQMSMFLQAGGFEKPQELWNSAQPIPQELWVDLNTHTHANWVFTEPGVHQVAMGVRVKMKDGSEKTVTKVLKFAVGVDPAQAQNAAWEGELPKAGAAGSSSDARNANGNNANNAADAEGNNSNSEDSQGGSSALPWILVGVGAVVLAVLVFGFLSLRKGAKERKRIEDELWGQLK</sequence>
<comment type="caution">
    <text evidence="4">The sequence shown here is derived from an EMBL/GenBank/DDBJ whole genome shotgun (WGS) entry which is preliminary data.</text>
</comment>
<keyword evidence="2" id="KW-0812">Transmembrane</keyword>
<feature type="signal peptide" evidence="3">
    <location>
        <begin position="1"/>
        <end position="23"/>
    </location>
</feature>
<dbReference type="GeneID" id="301812743"/>
<keyword evidence="5" id="KW-1185">Reference proteome</keyword>
<name>A0A9X3RR60_9CORY</name>
<evidence type="ECO:0000256" key="1">
    <source>
        <dbReference type="SAM" id="MobiDB-lite"/>
    </source>
</evidence>
<evidence type="ECO:0000313" key="4">
    <source>
        <dbReference type="EMBL" id="MCZ9304746.1"/>
    </source>
</evidence>
<feature type="region of interest" description="Disordered" evidence="1">
    <location>
        <begin position="42"/>
        <end position="66"/>
    </location>
</feature>
<dbReference type="Proteomes" id="UP001146505">
    <property type="component" value="Unassembled WGS sequence"/>
</dbReference>
<keyword evidence="3" id="KW-0732">Signal</keyword>
<dbReference type="NCBIfam" id="NF038134">
    <property type="entry name" value="choice_anch_M"/>
    <property type="match status" value="1"/>
</dbReference>
<reference evidence="4" key="1">
    <citation type="submission" date="2022-02" db="EMBL/GenBank/DDBJ databases">
        <title>Corynebacterium sp. from urogenital microbiome.</title>
        <authorList>
            <person name="Cappelli E.A."/>
            <person name="Ribeiro T.G."/>
            <person name="Peixe L."/>
        </authorList>
    </citation>
    <scope>NUCLEOTIDE SEQUENCE</scope>
    <source>
        <strain evidence="4">C9Ua_112</strain>
    </source>
</reference>
<accession>A0A9X3RR60</accession>
<feature type="region of interest" description="Disordered" evidence="1">
    <location>
        <begin position="272"/>
        <end position="308"/>
    </location>
</feature>
<dbReference type="InterPro" id="IPR022435">
    <property type="entry name" value="Surface-anchored_actinobac"/>
</dbReference>
<feature type="compositionally biased region" description="Low complexity" evidence="1">
    <location>
        <begin position="273"/>
        <end position="304"/>
    </location>
</feature>
<protein>
    <submittedName>
        <fullName evidence="4">Choice-of-anchor M domain-containing protein</fullName>
    </submittedName>
</protein>
<feature type="chain" id="PRO_5040835766" evidence="3">
    <location>
        <begin position="24"/>
        <end position="354"/>
    </location>
</feature>
<evidence type="ECO:0000256" key="3">
    <source>
        <dbReference type="SAM" id="SignalP"/>
    </source>
</evidence>
<organism evidence="4 5">
    <name type="scientific">Corynebacterium macclintockiae</name>
    <dbReference type="NCBI Taxonomy" id="2913501"/>
    <lineage>
        <taxon>Bacteria</taxon>
        <taxon>Bacillati</taxon>
        <taxon>Actinomycetota</taxon>
        <taxon>Actinomycetes</taxon>
        <taxon>Mycobacteriales</taxon>
        <taxon>Corynebacteriaceae</taxon>
        <taxon>Corynebacterium</taxon>
    </lineage>
</organism>
<keyword evidence="2" id="KW-1133">Transmembrane helix</keyword>
<dbReference type="AlphaFoldDB" id="A0A9X3RR60"/>
<keyword evidence="2" id="KW-0472">Membrane</keyword>